<gene>
    <name evidence="2" type="ORF">Vbra_16071</name>
</gene>
<dbReference type="AlphaFoldDB" id="A0A0G4FT32"/>
<feature type="region of interest" description="Disordered" evidence="1">
    <location>
        <begin position="446"/>
        <end position="489"/>
    </location>
</feature>
<evidence type="ECO:0000256" key="1">
    <source>
        <dbReference type="SAM" id="MobiDB-lite"/>
    </source>
</evidence>
<feature type="region of interest" description="Disordered" evidence="1">
    <location>
        <begin position="24"/>
        <end position="45"/>
    </location>
</feature>
<evidence type="ECO:0000313" key="3">
    <source>
        <dbReference type="Proteomes" id="UP000041254"/>
    </source>
</evidence>
<feature type="region of interest" description="Disordered" evidence="1">
    <location>
        <begin position="72"/>
        <end position="101"/>
    </location>
</feature>
<dbReference type="VEuPathDB" id="CryptoDB:Vbra_16071"/>
<organism evidence="2 3">
    <name type="scientific">Vitrella brassicaformis (strain CCMP3155)</name>
    <dbReference type="NCBI Taxonomy" id="1169540"/>
    <lineage>
        <taxon>Eukaryota</taxon>
        <taxon>Sar</taxon>
        <taxon>Alveolata</taxon>
        <taxon>Colpodellida</taxon>
        <taxon>Vitrellaceae</taxon>
        <taxon>Vitrella</taxon>
    </lineage>
</organism>
<dbReference type="Proteomes" id="UP000041254">
    <property type="component" value="Unassembled WGS sequence"/>
</dbReference>
<proteinExistence type="predicted"/>
<feature type="compositionally biased region" description="Basic and acidic residues" evidence="1">
    <location>
        <begin position="415"/>
        <end position="432"/>
    </location>
</feature>
<protein>
    <submittedName>
        <fullName evidence="2">Uncharacterized protein</fullName>
    </submittedName>
</protein>
<evidence type="ECO:0000313" key="2">
    <source>
        <dbReference type="EMBL" id="CEM17642.1"/>
    </source>
</evidence>
<feature type="region of interest" description="Disordered" evidence="1">
    <location>
        <begin position="248"/>
        <end position="363"/>
    </location>
</feature>
<name>A0A0G4FT32_VITBC</name>
<feature type="compositionally biased region" description="Basic and acidic residues" evidence="1">
    <location>
        <begin position="248"/>
        <end position="258"/>
    </location>
</feature>
<feature type="compositionally biased region" description="Basic and acidic residues" evidence="1">
    <location>
        <begin position="327"/>
        <end position="343"/>
    </location>
</feature>
<reference evidence="2 3" key="1">
    <citation type="submission" date="2014-11" db="EMBL/GenBank/DDBJ databases">
        <authorList>
            <person name="Zhu J."/>
            <person name="Qi W."/>
            <person name="Song R."/>
        </authorList>
    </citation>
    <scope>NUCLEOTIDE SEQUENCE [LARGE SCALE GENOMIC DNA]</scope>
</reference>
<sequence length="669" mass="72167">MADVSARPTPAAACAEPVQTITFESPVHEPHEAATFRLGSSRSHHHADDVLEAIAEEAADVPTLHAVTSSLQENHGDAEKKTGGASGHDSSGVVVNADSDEPVVTKLIPDSASGTHSSLPMMFCQPHDYCDEELVGEVAAAEKEAAEVEVRLDSPRKDDVLDAKQGHSRPLAQPHAVAAAAASVSVRGPPVQQSDVLQNLLDAYSREEGDKWGKGGWQASAPRVPTNRRLSFVDLRSAVHREVIHEMEEAANKEDATTKKKPPATRRFLNPRGLTPKLTKQEDLLPARTRSLHSPPPPRSATRPAPKKPPVRRLFGTVIEQRTSVLETREKEDNRRSARERGRSSVGRKRSPTAPLPSPQATGRRLTLKDEAGKTAATVASTSVTLRWPVKNSPEGFRWPNRIEPISLDDLTSPRSEDVATQKLPPTREKKPSFFGPLRTVVLDTPAVKDAVPKEASQTPPKAPIPNSNEAPANTEKAEGEGEGGMAEGVVSTPVPPIHYPYVCPPFPGVPRHSFAAPRNVSTPHLHKAVPVAVPPAAAHAIVPPRRSETGTRVVRMPSHGPPMRRPLSQGTSMRRAPSLPRSGSLGGFFQMPVSRPPSRHHHLPLPLPRPHSPRVKSKPQAGVRTWVVMGQPRVLGVRRLPAVWANGGWQAAPTEASLVQKQGKGGQE</sequence>
<feature type="region of interest" description="Disordered" evidence="1">
    <location>
        <begin position="547"/>
        <end position="582"/>
    </location>
</feature>
<dbReference type="InParanoid" id="A0A0G4FT32"/>
<dbReference type="EMBL" id="CDMY01000493">
    <property type="protein sequence ID" value="CEM17642.1"/>
    <property type="molecule type" value="Genomic_DNA"/>
</dbReference>
<accession>A0A0G4FT32</accession>
<feature type="compositionally biased region" description="Polar residues" evidence="1">
    <location>
        <begin position="456"/>
        <end position="472"/>
    </location>
</feature>
<keyword evidence="3" id="KW-1185">Reference proteome</keyword>
<feature type="region of interest" description="Disordered" evidence="1">
    <location>
        <begin position="407"/>
        <end position="433"/>
    </location>
</feature>
<feature type="region of interest" description="Disordered" evidence="1">
    <location>
        <begin position="595"/>
        <end position="621"/>
    </location>
</feature>